<dbReference type="SUPFAM" id="SSF48452">
    <property type="entry name" value="TPR-like"/>
    <property type="match status" value="2"/>
</dbReference>
<dbReference type="Pfam" id="PF13532">
    <property type="entry name" value="2OG-FeII_Oxy_2"/>
    <property type="match status" value="1"/>
</dbReference>
<evidence type="ECO:0000256" key="1">
    <source>
        <dbReference type="ARBA" id="ARBA00001954"/>
    </source>
</evidence>
<keyword evidence="6" id="KW-0539">Nucleus</keyword>
<organism evidence="11 12">
    <name type="scientific">Orchesella dallaii</name>
    <dbReference type="NCBI Taxonomy" id="48710"/>
    <lineage>
        <taxon>Eukaryota</taxon>
        <taxon>Metazoa</taxon>
        <taxon>Ecdysozoa</taxon>
        <taxon>Arthropoda</taxon>
        <taxon>Hexapoda</taxon>
        <taxon>Collembola</taxon>
        <taxon>Entomobryomorpha</taxon>
        <taxon>Entomobryoidea</taxon>
        <taxon>Orchesellidae</taxon>
        <taxon>Orchesellinae</taxon>
        <taxon>Orchesella</taxon>
    </lineage>
</organism>
<dbReference type="Gene3D" id="2.60.120.590">
    <property type="entry name" value="Alpha-ketoglutarate-dependent dioxygenase AlkB-like"/>
    <property type="match status" value="1"/>
</dbReference>
<evidence type="ECO:0000256" key="9">
    <source>
        <dbReference type="SAM" id="MobiDB-lite"/>
    </source>
</evidence>
<evidence type="ECO:0000259" key="10">
    <source>
        <dbReference type="PROSITE" id="PS51471"/>
    </source>
</evidence>
<dbReference type="PANTHER" id="PTHR17204:SF5">
    <property type="entry name" value="PRE-MRNA-PROCESSING FACTOR 39"/>
    <property type="match status" value="1"/>
</dbReference>
<feature type="region of interest" description="Disordered" evidence="9">
    <location>
        <begin position="63"/>
        <end position="86"/>
    </location>
</feature>
<evidence type="ECO:0000256" key="4">
    <source>
        <dbReference type="ARBA" id="ARBA00022737"/>
    </source>
</evidence>
<feature type="compositionally biased region" description="Basic and acidic residues" evidence="9">
    <location>
        <begin position="162"/>
        <end position="172"/>
    </location>
</feature>
<keyword evidence="5" id="KW-0508">mRNA splicing</keyword>
<feature type="compositionally biased region" description="Basic and acidic residues" evidence="9">
    <location>
        <begin position="124"/>
        <end position="137"/>
    </location>
</feature>
<comment type="similarity">
    <text evidence="7">Belongs to the PRP39 family.</text>
</comment>
<dbReference type="PANTHER" id="PTHR17204">
    <property type="entry name" value="PRE-MRNA PROCESSING PROTEIN PRP39-RELATED"/>
    <property type="match status" value="1"/>
</dbReference>
<comment type="cofactor">
    <cofactor evidence="1">
        <name>Fe(2+)</name>
        <dbReference type="ChEBI" id="CHEBI:29033"/>
    </cofactor>
</comment>
<evidence type="ECO:0000256" key="7">
    <source>
        <dbReference type="ARBA" id="ARBA00038019"/>
    </source>
</evidence>
<dbReference type="SMART" id="SM00386">
    <property type="entry name" value="HAT"/>
    <property type="match status" value="5"/>
</dbReference>
<dbReference type="Gene3D" id="1.25.40.10">
    <property type="entry name" value="Tetratricopeptide repeat domain"/>
    <property type="match status" value="3"/>
</dbReference>
<sequence>MGRKKPKALLAEQGIVHLKHSFVQPTQESGLLKTVGGEEERTALILATGTYGYAIPMSSLAKDGENDAEDVSDSNSQDGFEVLEDTSDSEIKVVKQVIQGTKSSSRNGTKTKGVKKTSSSRNSKTKDGEESTKKEITPNELSVAELVRVIGGGSGAPLRQCDVVEDRQSKLQEEEERMETEETENDPEADEFYESLGMSRNKRRKLDSDESAPLRCEVEPPKQTIADVDTDVMQSVADYYKDNVNQLYYYSQQPNPFDDSRLEFGPFIDPEDSSEYDQDYIQLARLAQRARAAAAAAAEKRKRELEKAEKIHEDAIYDPLPMEVVASTKPEDLGITVDTTLDQYWDFVKKDPHDFDRWVYLIQYAESKDNINVFRSVYSAFLPLFPYCFGYWKRYSELEKKSLYFGRALAILEKGLEFIPLSIDLWLCYLSLFGEINAHQPDYEIMVRREYERALNTCGMEFRSDQIWEHYIEWETANKRLKRAFTLYRRLIQVPTRLYNRHWDNIQLLVRDHHPRDFLNYDEYETMRKKGCKKLGFRYKPEPEVEPGEIRKTSKPEDKLMDYTKTKITKQLNTLHSKCEEQVNKRWVFEDKIRRPYFHTKPLDKFQLRNWEEYLNFEIQEKDHDRIILLFERCLIACAYYEEFWSKYARYVETYHKEHSKDMNVSVHVQKIKIDEELVSQKETEKEEGIIAAVKDVLDGLINTICKNEEESMDVRNTVESLIENVVLLEESENFVFNKFSTASVGELSQKLGVGDLKVGSVQGSQNANSKVVDCETPDLCGNYKLRHKSGSINDNNINSESASAEVTSLISVPTFPEACFKWQETVRDIYKRACIIHCAKKPVIRLQWAAFEEELGNVAESRKLIQHVLQWFPHFLDGKLQLLDLERRASNHKVLETLYEKYIAVAKSLGESTLLAMKFARFLFKEQGKADKALTVLRKAIRKDKGNAALYSYVFDICYERYPSDRKGAAAALEIAILSKDMSEENKLIFLKRKMLFFQEHGDITRVRDAVDQLRLAEEKIRKVKAEEQWKKVEDEKELELLRSQAFKELQTMQLHAYPVPDVAKSGDDPQTQKSVPIEFETNADTTTTSATSSTIKARIITEGTRTTASDVAKEGPELPYQHVAPPMEFIVDSSTYGYGSKHPDQKIMENMAQKEYEKLEARGYSETMKDTEEDKKYLREQAKLRHSNKDPTFIVPPRESYSIVTIGGPPRRSTDPPELGELELKPPKVMAILPVPSTAPCVNVPEWFVKEGGELCLSESRMGYSILRYWPNFLTDQVPERMFRSVRKHVKWHQKQKIIAGHWRYLHRLVSWLGPCDFTHNGMVLQKCEDWPPEILDKLHKINKMVNHEFNACSLDLYRHGHDWNSWHSDNLPAYGSNPPVAIVSLGNLRILEMKRKGPEFNYIRLPLYPGSLLLMEGVTQADWAHQITKDPLIKDETLTLTFRIMHAIEVPDPVKLINFVKGSKGTTTKDTKERDKSTIGPRQGSESPPNSTVTIPKTLESDKGSCETLTLTENDTEKSNSTKIIFHKIR</sequence>
<evidence type="ECO:0000256" key="3">
    <source>
        <dbReference type="ARBA" id="ARBA00022664"/>
    </source>
</evidence>
<comment type="subcellular location">
    <subcellularLocation>
        <location evidence="2">Nucleus</location>
    </subcellularLocation>
</comment>
<name>A0ABP1QFP3_9HEXA</name>
<feature type="domain" description="Fe2OG dioxygenase" evidence="10">
    <location>
        <begin position="1351"/>
        <end position="1449"/>
    </location>
</feature>
<feature type="region of interest" description="Disordered" evidence="9">
    <location>
        <begin position="1467"/>
        <end position="1502"/>
    </location>
</feature>
<reference evidence="11 12" key="1">
    <citation type="submission" date="2024-08" db="EMBL/GenBank/DDBJ databases">
        <authorList>
            <person name="Cucini C."/>
            <person name="Frati F."/>
        </authorList>
    </citation>
    <scope>NUCLEOTIDE SEQUENCE [LARGE SCALE GENOMIC DNA]</scope>
</reference>
<dbReference type="InterPro" id="IPR003107">
    <property type="entry name" value="HAT"/>
</dbReference>
<feature type="compositionally biased region" description="Polar residues" evidence="9">
    <location>
        <begin position="98"/>
        <end position="107"/>
    </location>
</feature>
<feature type="compositionally biased region" description="Basic and acidic residues" evidence="9">
    <location>
        <begin position="1470"/>
        <end position="1480"/>
    </location>
</feature>
<keyword evidence="8" id="KW-0175">Coiled coil</keyword>
<evidence type="ECO:0000256" key="2">
    <source>
        <dbReference type="ARBA" id="ARBA00004123"/>
    </source>
</evidence>
<dbReference type="Proteomes" id="UP001642540">
    <property type="component" value="Unassembled WGS sequence"/>
</dbReference>
<evidence type="ECO:0000256" key="5">
    <source>
        <dbReference type="ARBA" id="ARBA00023187"/>
    </source>
</evidence>
<feature type="region of interest" description="Disordered" evidence="9">
    <location>
        <begin position="155"/>
        <end position="212"/>
    </location>
</feature>
<dbReference type="InterPro" id="IPR027450">
    <property type="entry name" value="AlkB-like"/>
</dbReference>
<dbReference type="InterPro" id="IPR059164">
    <property type="entry name" value="HAT_PRP39_C"/>
</dbReference>
<dbReference type="Pfam" id="PF23240">
    <property type="entry name" value="HAT_PRP39_N"/>
    <property type="match status" value="1"/>
</dbReference>
<gene>
    <name evidence="11" type="ORF">ODALV1_LOCUS10598</name>
</gene>
<keyword evidence="4" id="KW-0677">Repeat</keyword>
<comment type="caution">
    <text evidence="11">The sequence shown here is derived from an EMBL/GenBank/DDBJ whole genome shotgun (WGS) entry which is preliminary data.</text>
</comment>
<evidence type="ECO:0000313" key="11">
    <source>
        <dbReference type="EMBL" id="CAL8100667.1"/>
    </source>
</evidence>
<feature type="compositionally biased region" description="Polar residues" evidence="9">
    <location>
        <begin position="1487"/>
        <end position="1498"/>
    </location>
</feature>
<evidence type="ECO:0000256" key="8">
    <source>
        <dbReference type="SAM" id="Coils"/>
    </source>
</evidence>
<proteinExistence type="inferred from homology"/>
<keyword evidence="3" id="KW-0507">mRNA processing</keyword>
<dbReference type="PROSITE" id="PS51471">
    <property type="entry name" value="FE2OG_OXY"/>
    <property type="match status" value="1"/>
</dbReference>
<accession>A0ABP1QFP3</accession>
<dbReference type="SUPFAM" id="SSF51197">
    <property type="entry name" value="Clavaminate synthase-like"/>
    <property type="match status" value="1"/>
</dbReference>
<keyword evidence="12" id="KW-1185">Reference proteome</keyword>
<protein>
    <recommendedName>
        <fullName evidence="10">Fe2OG dioxygenase domain-containing protein</fullName>
    </recommendedName>
</protein>
<dbReference type="InterPro" id="IPR011990">
    <property type="entry name" value="TPR-like_helical_dom_sf"/>
</dbReference>
<feature type="region of interest" description="Disordered" evidence="9">
    <location>
        <begin position="98"/>
        <end position="137"/>
    </location>
</feature>
<feature type="compositionally biased region" description="Low complexity" evidence="9">
    <location>
        <begin position="108"/>
        <end position="122"/>
    </location>
</feature>
<dbReference type="InterPro" id="IPR037151">
    <property type="entry name" value="AlkB-like_sf"/>
</dbReference>
<evidence type="ECO:0000313" key="12">
    <source>
        <dbReference type="Proteomes" id="UP001642540"/>
    </source>
</evidence>
<dbReference type="InterPro" id="IPR005123">
    <property type="entry name" value="Oxoglu/Fe-dep_dioxygenase_dom"/>
</dbReference>
<feature type="compositionally biased region" description="Acidic residues" evidence="9">
    <location>
        <begin position="173"/>
        <end position="193"/>
    </location>
</feature>
<feature type="coiled-coil region" evidence="8">
    <location>
        <begin position="1008"/>
        <end position="1037"/>
    </location>
</feature>
<evidence type="ECO:0000256" key="6">
    <source>
        <dbReference type="ARBA" id="ARBA00023242"/>
    </source>
</evidence>
<dbReference type="EMBL" id="CAXLJM020000033">
    <property type="protein sequence ID" value="CAL8100667.1"/>
    <property type="molecule type" value="Genomic_DNA"/>
</dbReference>
<dbReference type="Pfam" id="PF23241">
    <property type="entry name" value="HAT_PRP39_C"/>
    <property type="match status" value="2"/>
</dbReference>